<accession>A0AAP0E8D2</accession>
<evidence type="ECO:0000313" key="2">
    <source>
        <dbReference type="Proteomes" id="UP001419268"/>
    </source>
</evidence>
<comment type="caution">
    <text evidence="1">The sequence shown here is derived from an EMBL/GenBank/DDBJ whole genome shotgun (WGS) entry which is preliminary data.</text>
</comment>
<evidence type="ECO:0000313" key="1">
    <source>
        <dbReference type="EMBL" id="KAK9088585.1"/>
    </source>
</evidence>
<protein>
    <submittedName>
        <fullName evidence="1">Uncharacterized protein</fullName>
    </submittedName>
</protein>
<dbReference type="AlphaFoldDB" id="A0AAP0E8D2"/>
<organism evidence="1 2">
    <name type="scientific">Stephania cephalantha</name>
    <dbReference type="NCBI Taxonomy" id="152367"/>
    <lineage>
        <taxon>Eukaryota</taxon>
        <taxon>Viridiplantae</taxon>
        <taxon>Streptophyta</taxon>
        <taxon>Embryophyta</taxon>
        <taxon>Tracheophyta</taxon>
        <taxon>Spermatophyta</taxon>
        <taxon>Magnoliopsida</taxon>
        <taxon>Ranunculales</taxon>
        <taxon>Menispermaceae</taxon>
        <taxon>Menispermoideae</taxon>
        <taxon>Cissampelideae</taxon>
        <taxon>Stephania</taxon>
    </lineage>
</organism>
<proteinExistence type="predicted"/>
<keyword evidence="2" id="KW-1185">Reference proteome</keyword>
<dbReference type="EMBL" id="JBBNAG010000012">
    <property type="protein sequence ID" value="KAK9088585.1"/>
    <property type="molecule type" value="Genomic_DNA"/>
</dbReference>
<name>A0AAP0E8D2_9MAGN</name>
<reference evidence="1 2" key="1">
    <citation type="submission" date="2024-01" db="EMBL/GenBank/DDBJ databases">
        <title>Genome assemblies of Stephania.</title>
        <authorList>
            <person name="Yang L."/>
        </authorList>
    </citation>
    <scope>NUCLEOTIDE SEQUENCE [LARGE SCALE GENOMIC DNA]</scope>
    <source>
        <strain evidence="1">JXDWG</strain>
        <tissue evidence="1">Leaf</tissue>
    </source>
</reference>
<sequence>MVIWPFFLRAAKGTPPFNEGTQSFCKNFSKSGKDYFALCIYSDSNLTNHFDKEKRHPTTRLNHKSTLRLSAFYRFLHD</sequence>
<dbReference type="Proteomes" id="UP001419268">
    <property type="component" value="Unassembled WGS sequence"/>
</dbReference>
<gene>
    <name evidence="1" type="ORF">Scep_027667</name>
</gene>